<evidence type="ECO:0000259" key="4">
    <source>
        <dbReference type="PROSITE" id="PS50886"/>
    </source>
</evidence>
<evidence type="ECO:0000256" key="2">
    <source>
        <dbReference type="ARBA" id="ARBA00022884"/>
    </source>
</evidence>
<dbReference type="GO" id="GO:0000049">
    <property type="term" value="F:tRNA binding"/>
    <property type="evidence" value="ECO:0007669"/>
    <property type="project" value="UniProtKB-UniRule"/>
</dbReference>
<keyword evidence="1 3" id="KW-0820">tRNA-binding</keyword>
<dbReference type="Gene3D" id="2.40.50.140">
    <property type="entry name" value="Nucleic acid-binding proteins"/>
    <property type="match status" value="1"/>
</dbReference>
<dbReference type="NCBIfam" id="NF007495">
    <property type="entry name" value="PRK10089.1-4"/>
    <property type="match status" value="1"/>
</dbReference>
<dbReference type="FunFam" id="2.40.50.140:FF:000165">
    <property type="entry name" value="Chaperone CsaA"/>
    <property type="match status" value="1"/>
</dbReference>
<dbReference type="PROSITE" id="PS50886">
    <property type="entry name" value="TRBD"/>
    <property type="match status" value="1"/>
</dbReference>
<dbReference type="InterPro" id="IPR051270">
    <property type="entry name" value="Tyrosine-tRNA_ligase_regulator"/>
</dbReference>
<gene>
    <name evidence="5" type="ORF">VQ03_16090</name>
</gene>
<dbReference type="Proteomes" id="UP000036449">
    <property type="component" value="Unassembled WGS sequence"/>
</dbReference>
<organism evidence="5 6">
    <name type="scientific">Methylobacterium tarhaniae</name>
    <dbReference type="NCBI Taxonomy" id="1187852"/>
    <lineage>
        <taxon>Bacteria</taxon>
        <taxon>Pseudomonadati</taxon>
        <taxon>Pseudomonadota</taxon>
        <taxon>Alphaproteobacteria</taxon>
        <taxon>Hyphomicrobiales</taxon>
        <taxon>Methylobacteriaceae</taxon>
        <taxon>Methylobacterium</taxon>
    </lineage>
</organism>
<dbReference type="AlphaFoldDB" id="A0A0J6SZW1"/>
<reference evidence="5 6" key="1">
    <citation type="submission" date="2015-03" db="EMBL/GenBank/DDBJ databases">
        <title>Genome sequencing of Methylobacterium tarhaniae DSM 25844.</title>
        <authorList>
            <person name="Chaudhry V."/>
            <person name="Patil P.B."/>
        </authorList>
    </citation>
    <scope>NUCLEOTIDE SEQUENCE [LARGE SCALE GENOMIC DNA]</scope>
    <source>
        <strain evidence="5 6">DSM 25844</strain>
    </source>
</reference>
<comment type="caution">
    <text evidence="5">The sequence shown here is derived from an EMBL/GenBank/DDBJ whole genome shotgun (WGS) entry which is preliminary data.</text>
</comment>
<dbReference type="RefSeq" id="WP_048451895.1">
    <property type="nucleotide sequence ID" value="NZ_JBNNPJ010000301.1"/>
</dbReference>
<evidence type="ECO:0000256" key="1">
    <source>
        <dbReference type="ARBA" id="ARBA00022555"/>
    </source>
</evidence>
<dbReference type="PANTHER" id="PTHR11586:SF37">
    <property type="entry name" value="TRNA-BINDING DOMAIN-CONTAINING PROTEIN"/>
    <property type="match status" value="1"/>
</dbReference>
<accession>A0A0J6SZW1</accession>
<feature type="domain" description="TRNA-binding" evidence="4">
    <location>
        <begin position="14"/>
        <end position="118"/>
    </location>
</feature>
<evidence type="ECO:0000313" key="5">
    <source>
        <dbReference type="EMBL" id="KMO39142.1"/>
    </source>
</evidence>
<dbReference type="InterPro" id="IPR002547">
    <property type="entry name" value="tRNA-bd_dom"/>
</dbReference>
<keyword evidence="2 3" id="KW-0694">RNA-binding</keyword>
<dbReference type="InterPro" id="IPR012340">
    <property type="entry name" value="NA-bd_OB-fold"/>
</dbReference>
<protein>
    <submittedName>
        <fullName evidence="5">tRNA-binding protein</fullName>
    </submittedName>
</protein>
<dbReference type="OrthoDB" id="9794564at2"/>
<dbReference type="InterPro" id="IPR008231">
    <property type="entry name" value="CsaA"/>
</dbReference>
<evidence type="ECO:0000256" key="3">
    <source>
        <dbReference type="PROSITE-ProRule" id="PRU00209"/>
    </source>
</evidence>
<dbReference type="EMBL" id="LABZ01000112">
    <property type="protein sequence ID" value="KMO39142.1"/>
    <property type="molecule type" value="Genomic_DNA"/>
</dbReference>
<dbReference type="CDD" id="cd02798">
    <property type="entry name" value="tRNA_bind_CsaA"/>
    <property type="match status" value="1"/>
</dbReference>
<name>A0A0J6SZW1_9HYPH</name>
<sequence length="118" mass="12521">MDQTPPPAPIAIDDFLKLDVRVGTIVEAAPIPEARRPAYRLVIDLGAALGLKKSSAQVTVHYTPDSLIGRQVLCVVNLPPRQVGPVRSEVLTLGVPDGEGAVVLIAPERPVPNGGRLY</sequence>
<dbReference type="SUPFAM" id="SSF50249">
    <property type="entry name" value="Nucleic acid-binding proteins"/>
    <property type="match status" value="1"/>
</dbReference>
<dbReference type="Pfam" id="PF01588">
    <property type="entry name" value="tRNA_bind"/>
    <property type="match status" value="1"/>
</dbReference>
<proteinExistence type="predicted"/>
<dbReference type="NCBIfam" id="NF007494">
    <property type="entry name" value="PRK10089.1-3"/>
    <property type="match status" value="1"/>
</dbReference>
<keyword evidence="6" id="KW-1185">Reference proteome</keyword>
<dbReference type="PANTHER" id="PTHR11586">
    <property type="entry name" value="TRNA-AMINOACYLATION COFACTOR ARC1 FAMILY MEMBER"/>
    <property type="match status" value="1"/>
</dbReference>
<dbReference type="NCBIfam" id="TIGR02222">
    <property type="entry name" value="chap_CsaA"/>
    <property type="match status" value="1"/>
</dbReference>
<evidence type="ECO:0000313" key="6">
    <source>
        <dbReference type="Proteomes" id="UP000036449"/>
    </source>
</evidence>
<dbReference type="PATRIC" id="fig|1187852.3.peg.413"/>